<proteinExistence type="predicted"/>
<reference evidence="4" key="1">
    <citation type="journal article" date="2020" name="Stud. Mycol.">
        <title>101 Dothideomycetes genomes: A test case for predicting lifestyles and emergence of pathogens.</title>
        <authorList>
            <person name="Haridas S."/>
            <person name="Albert R."/>
            <person name="Binder M."/>
            <person name="Bloem J."/>
            <person name="LaButti K."/>
            <person name="Salamov A."/>
            <person name="Andreopoulos B."/>
            <person name="Baker S."/>
            <person name="Barry K."/>
            <person name="Bills G."/>
            <person name="Bluhm B."/>
            <person name="Cannon C."/>
            <person name="Castanera R."/>
            <person name="Culley D."/>
            <person name="Daum C."/>
            <person name="Ezra D."/>
            <person name="Gonzalez J."/>
            <person name="Henrissat B."/>
            <person name="Kuo A."/>
            <person name="Liang C."/>
            <person name="Lipzen A."/>
            <person name="Lutzoni F."/>
            <person name="Magnuson J."/>
            <person name="Mondo S."/>
            <person name="Nolan M."/>
            <person name="Ohm R."/>
            <person name="Pangilinan J."/>
            <person name="Park H.-J."/>
            <person name="Ramirez L."/>
            <person name="Alfaro M."/>
            <person name="Sun H."/>
            <person name="Tritt A."/>
            <person name="Yoshinaga Y."/>
            <person name="Zwiers L.-H."/>
            <person name="Turgeon B."/>
            <person name="Goodwin S."/>
            <person name="Spatafora J."/>
            <person name="Crous P."/>
            <person name="Grigoriev I."/>
        </authorList>
    </citation>
    <scope>NUCLEOTIDE SEQUENCE [LARGE SCALE GENOMIC DNA]</scope>
    <source>
        <strain evidence="4">CBS 304.66</strain>
    </source>
</reference>
<accession>A0A9P4N3R2</accession>
<keyword evidence="4" id="KW-1185">Reference proteome</keyword>
<dbReference type="OrthoDB" id="3790619at2759"/>
<feature type="region of interest" description="Disordered" evidence="1">
    <location>
        <begin position="31"/>
        <end position="61"/>
    </location>
</feature>
<gene>
    <name evidence="3" type="ORF">CC78DRAFT_575769</name>
</gene>
<evidence type="ECO:0000256" key="1">
    <source>
        <dbReference type="SAM" id="MobiDB-lite"/>
    </source>
</evidence>
<comment type="caution">
    <text evidence="3">The sequence shown here is derived from an EMBL/GenBank/DDBJ whole genome shotgun (WGS) entry which is preliminary data.</text>
</comment>
<name>A0A9P4N3R2_9PLEO</name>
<evidence type="ECO:0000313" key="3">
    <source>
        <dbReference type="EMBL" id="KAF2268785.1"/>
    </source>
</evidence>
<keyword evidence="2" id="KW-1133">Transmembrane helix</keyword>
<dbReference type="EMBL" id="ML986585">
    <property type="protein sequence ID" value="KAF2268785.1"/>
    <property type="molecule type" value="Genomic_DNA"/>
</dbReference>
<organism evidence="3 4">
    <name type="scientific">Lojkania enalia</name>
    <dbReference type="NCBI Taxonomy" id="147567"/>
    <lineage>
        <taxon>Eukaryota</taxon>
        <taxon>Fungi</taxon>
        <taxon>Dikarya</taxon>
        <taxon>Ascomycota</taxon>
        <taxon>Pezizomycotina</taxon>
        <taxon>Dothideomycetes</taxon>
        <taxon>Pleosporomycetidae</taxon>
        <taxon>Pleosporales</taxon>
        <taxon>Pleosporales incertae sedis</taxon>
        <taxon>Lojkania</taxon>
    </lineage>
</organism>
<dbReference type="Proteomes" id="UP000800093">
    <property type="component" value="Unassembled WGS sequence"/>
</dbReference>
<dbReference type="AlphaFoldDB" id="A0A9P4N3R2"/>
<keyword evidence="2" id="KW-0472">Membrane</keyword>
<feature type="transmembrane region" description="Helical" evidence="2">
    <location>
        <begin position="160"/>
        <end position="181"/>
    </location>
</feature>
<feature type="compositionally biased region" description="Polar residues" evidence="1">
    <location>
        <begin position="33"/>
        <end position="61"/>
    </location>
</feature>
<sequence length="184" mass="20469">MSSPSEMQYVYIPNLVGRQMLRVPVEVPDLRPSSPNLHLNTTYASKNPRTTPSREASPTPSVTISEIRKSWIAVSGIAKPFRSCEDILVGKPEDWRSVSKPHDDEACQGKMILGGPKLWRGRIAIDETVSPVIVTQDGDYSMSHSFALSFLFASRLTPSMMFLTAPFGSMSFLIKFSLWVMSTL</sequence>
<evidence type="ECO:0000313" key="4">
    <source>
        <dbReference type="Proteomes" id="UP000800093"/>
    </source>
</evidence>
<evidence type="ECO:0000256" key="2">
    <source>
        <dbReference type="SAM" id="Phobius"/>
    </source>
</evidence>
<keyword evidence="2" id="KW-0812">Transmembrane</keyword>
<protein>
    <submittedName>
        <fullName evidence="3">Uncharacterized protein</fullName>
    </submittedName>
</protein>